<dbReference type="GO" id="GO:0005524">
    <property type="term" value="F:ATP binding"/>
    <property type="evidence" value="ECO:0007669"/>
    <property type="project" value="UniProtKB-UniRule"/>
</dbReference>
<dbReference type="InterPro" id="IPR017441">
    <property type="entry name" value="Protein_kinase_ATP_BS"/>
</dbReference>
<feature type="binding site" evidence="3">
    <location>
        <position position="185"/>
    </location>
    <ligand>
        <name>ATP</name>
        <dbReference type="ChEBI" id="CHEBI:30616"/>
    </ligand>
</feature>
<dbReference type="GO" id="GO:0004674">
    <property type="term" value="F:protein serine/threonine kinase activity"/>
    <property type="evidence" value="ECO:0007669"/>
    <property type="project" value="TreeGrafter"/>
</dbReference>
<keyword evidence="2 3" id="KW-0067">ATP-binding</keyword>
<dbReference type="OrthoDB" id="4062651at2759"/>
<organism evidence="5 6">
    <name type="scientific">Hyaloscypha bicolor E</name>
    <dbReference type="NCBI Taxonomy" id="1095630"/>
    <lineage>
        <taxon>Eukaryota</taxon>
        <taxon>Fungi</taxon>
        <taxon>Dikarya</taxon>
        <taxon>Ascomycota</taxon>
        <taxon>Pezizomycotina</taxon>
        <taxon>Leotiomycetes</taxon>
        <taxon>Helotiales</taxon>
        <taxon>Hyaloscyphaceae</taxon>
        <taxon>Hyaloscypha</taxon>
        <taxon>Hyaloscypha bicolor</taxon>
    </lineage>
</organism>
<dbReference type="InterPro" id="IPR008271">
    <property type="entry name" value="Ser/Thr_kinase_AS"/>
</dbReference>
<evidence type="ECO:0000256" key="3">
    <source>
        <dbReference type="PROSITE-ProRule" id="PRU10141"/>
    </source>
</evidence>
<dbReference type="AlphaFoldDB" id="A0A2J6T4G9"/>
<keyword evidence="5" id="KW-0808">Transferase</keyword>
<dbReference type="PROSITE" id="PS00108">
    <property type="entry name" value="PROTEIN_KINASE_ST"/>
    <property type="match status" value="1"/>
</dbReference>
<evidence type="ECO:0000256" key="2">
    <source>
        <dbReference type="ARBA" id="ARBA00022840"/>
    </source>
</evidence>
<dbReference type="PROSITE" id="PS50011">
    <property type="entry name" value="PROTEIN_KINASE_DOM"/>
    <property type="match status" value="1"/>
</dbReference>
<feature type="domain" description="Protein kinase" evidence="4">
    <location>
        <begin position="156"/>
        <end position="438"/>
    </location>
</feature>
<name>A0A2J6T4G9_9HELO</name>
<protein>
    <submittedName>
        <fullName evidence="5">Kinase-like protein</fullName>
    </submittedName>
</protein>
<reference evidence="5 6" key="1">
    <citation type="submission" date="2016-04" db="EMBL/GenBank/DDBJ databases">
        <title>A degradative enzymes factory behind the ericoid mycorrhizal symbiosis.</title>
        <authorList>
            <consortium name="DOE Joint Genome Institute"/>
            <person name="Martino E."/>
            <person name="Morin E."/>
            <person name="Grelet G."/>
            <person name="Kuo A."/>
            <person name="Kohler A."/>
            <person name="Daghino S."/>
            <person name="Barry K."/>
            <person name="Choi C."/>
            <person name="Cichocki N."/>
            <person name="Clum A."/>
            <person name="Copeland A."/>
            <person name="Hainaut M."/>
            <person name="Haridas S."/>
            <person name="Labutti K."/>
            <person name="Lindquist E."/>
            <person name="Lipzen A."/>
            <person name="Khouja H.-R."/>
            <person name="Murat C."/>
            <person name="Ohm R."/>
            <person name="Olson A."/>
            <person name="Spatafora J."/>
            <person name="Veneault-Fourrey C."/>
            <person name="Henrissat B."/>
            <person name="Grigoriev I."/>
            <person name="Martin F."/>
            <person name="Perotto S."/>
        </authorList>
    </citation>
    <scope>NUCLEOTIDE SEQUENCE [LARGE SCALE GENOMIC DNA]</scope>
    <source>
        <strain evidence="5 6">E</strain>
    </source>
</reference>
<dbReference type="PROSITE" id="PS00107">
    <property type="entry name" value="PROTEIN_KINASE_ATP"/>
    <property type="match status" value="1"/>
</dbReference>
<gene>
    <name evidence="5" type="ORF">K444DRAFT_533217</name>
</gene>
<dbReference type="GO" id="GO:0005634">
    <property type="term" value="C:nucleus"/>
    <property type="evidence" value="ECO:0007669"/>
    <property type="project" value="TreeGrafter"/>
</dbReference>
<keyword evidence="6" id="KW-1185">Reference proteome</keyword>
<dbReference type="Pfam" id="PF00069">
    <property type="entry name" value="Pkinase"/>
    <property type="match status" value="1"/>
</dbReference>
<evidence type="ECO:0000256" key="1">
    <source>
        <dbReference type="ARBA" id="ARBA00022741"/>
    </source>
</evidence>
<dbReference type="EMBL" id="KZ613843">
    <property type="protein sequence ID" value="PMD57915.1"/>
    <property type="molecule type" value="Genomic_DNA"/>
</dbReference>
<dbReference type="InterPro" id="IPR000719">
    <property type="entry name" value="Prot_kinase_dom"/>
</dbReference>
<dbReference type="SMART" id="SM00220">
    <property type="entry name" value="S_TKc"/>
    <property type="match status" value="1"/>
</dbReference>
<keyword evidence="5" id="KW-0418">Kinase</keyword>
<dbReference type="CDD" id="cd00180">
    <property type="entry name" value="PKc"/>
    <property type="match status" value="1"/>
</dbReference>
<dbReference type="GO" id="GO:0044773">
    <property type="term" value="P:mitotic DNA damage checkpoint signaling"/>
    <property type="evidence" value="ECO:0007669"/>
    <property type="project" value="TreeGrafter"/>
</dbReference>
<dbReference type="GeneID" id="36583213"/>
<dbReference type="GO" id="GO:0005737">
    <property type="term" value="C:cytoplasm"/>
    <property type="evidence" value="ECO:0007669"/>
    <property type="project" value="TreeGrafter"/>
</dbReference>
<dbReference type="STRING" id="1095630.A0A2J6T4G9"/>
<accession>A0A2J6T4G9</accession>
<proteinExistence type="predicted"/>
<sequence length="508" mass="57276">MALHNGAQLTHDFANVKNITDSTGNLSIPSRTPRSIDERLGEFFTDGRASAFTDADLAQVSFLLQNSNHASYSRTPRLYTVLRIIDRLELLDKFLASNITDVSFPFDAKSFPSSISSKIQTEFLQHQSTVLTNTLHLEKGERGGHLYFEKGKSAPYEVKGRLGSGSYGVVEKVVSLLSHEEFARKLVLRTKYGRKNETGIKTFLAELQVLKRISHSHCVKLIGSYTDLKYVALIMSPVADCNLASYMEESINSVDKQSLLRTFFGCLCNSLQYLYQSKICHCDVKTENILVKGENVLLTDFGISLDWEDMSRSTTSTDFGHSPVYCAPEVANFEPRNSSSDIWSLGCVFLEMTTTLKGETVSQMHQNFKAYSENYRFYANLKPVDLWIEDLYTLKSYPDNEPLKWIKSMLNINPQDRPTAQTIFSIITQQQAGSDTLFSPVMFCGLCCLEGDDTSFGSESDRERWIEEPEEQRTLHQYLSVNLDPALAQADQYSAALERNTHGKQDPS</sequence>
<evidence type="ECO:0000313" key="6">
    <source>
        <dbReference type="Proteomes" id="UP000235371"/>
    </source>
</evidence>
<dbReference type="PANTHER" id="PTHR44167:SF24">
    <property type="entry name" value="SERINE_THREONINE-PROTEIN KINASE CHK2"/>
    <property type="match status" value="1"/>
</dbReference>
<evidence type="ECO:0000313" key="5">
    <source>
        <dbReference type="EMBL" id="PMD57915.1"/>
    </source>
</evidence>
<evidence type="ECO:0000259" key="4">
    <source>
        <dbReference type="PROSITE" id="PS50011"/>
    </source>
</evidence>
<keyword evidence="1 3" id="KW-0547">Nucleotide-binding</keyword>
<dbReference type="InterPro" id="IPR011009">
    <property type="entry name" value="Kinase-like_dom_sf"/>
</dbReference>
<dbReference type="SUPFAM" id="SSF56112">
    <property type="entry name" value="Protein kinase-like (PK-like)"/>
    <property type="match status" value="1"/>
</dbReference>
<dbReference type="InParanoid" id="A0A2J6T4G9"/>
<dbReference type="RefSeq" id="XP_024734819.1">
    <property type="nucleotide sequence ID" value="XM_024875133.1"/>
</dbReference>
<dbReference type="Gene3D" id="1.10.510.10">
    <property type="entry name" value="Transferase(Phosphotransferase) domain 1"/>
    <property type="match status" value="1"/>
</dbReference>
<dbReference type="PANTHER" id="PTHR44167">
    <property type="entry name" value="OVARIAN-SPECIFIC SERINE/THREONINE-PROTEIN KINASE LOK-RELATED"/>
    <property type="match status" value="1"/>
</dbReference>
<dbReference type="Proteomes" id="UP000235371">
    <property type="component" value="Unassembled WGS sequence"/>
</dbReference>